<dbReference type="Pfam" id="PF22527">
    <property type="entry name" value="DEXQc_Suv3"/>
    <property type="match status" value="1"/>
</dbReference>
<keyword evidence="15" id="KW-1185">Reference proteome</keyword>
<dbReference type="PANTHER" id="PTHR12131:SF1">
    <property type="entry name" value="ATP-DEPENDENT RNA HELICASE SUPV3L1, MITOCHONDRIAL-RELATED"/>
    <property type="match status" value="1"/>
</dbReference>
<dbReference type="GO" id="GO:0045025">
    <property type="term" value="C:mitochondrial degradosome"/>
    <property type="evidence" value="ECO:0007669"/>
    <property type="project" value="TreeGrafter"/>
</dbReference>
<dbReference type="SMART" id="SM00490">
    <property type="entry name" value="HELICc"/>
    <property type="match status" value="1"/>
</dbReference>
<keyword evidence="10" id="KW-0496">Mitochondrion</keyword>
<dbReference type="EMBL" id="PQFF01000197">
    <property type="protein sequence ID" value="RHZ75596.1"/>
    <property type="molecule type" value="Genomic_DNA"/>
</dbReference>
<evidence type="ECO:0000256" key="9">
    <source>
        <dbReference type="ARBA" id="ARBA00022946"/>
    </source>
</evidence>
<gene>
    <name evidence="14" type="ORF">Glove_212g164</name>
</gene>
<keyword evidence="6" id="KW-0378">Hydrolase</keyword>
<comment type="cofactor">
    <cofactor evidence="1">
        <name>Mn(2+)</name>
        <dbReference type="ChEBI" id="CHEBI:29035"/>
    </cofactor>
</comment>
<evidence type="ECO:0000256" key="7">
    <source>
        <dbReference type="ARBA" id="ARBA00022806"/>
    </source>
</evidence>
<keyword evidence="5" id="KW-0547">Nucleotide-binding</keyword>
<dbReference type="PANTHER" id="PTHR12131">
    <property type="entry name" value="ATP-DEPENDENT RNA AND DNA HELICASE"/>
    <property type="match status" value="1"/>
</dbReference>
<dbReference type="GO" id="GO:0000965">
    <property type="term" value="P:mitochondrial RNA 3'-end processing"/>
    <property type="evidence" value="ECO:0007669"/>
    <property type="project" value="TreeGrafter"/>
</dbReference>
<dbReference type="InterPro" id="IPR014001">
    <property type="entry name" value="Helicase_ATP-bd"/>
</dbReference>
<dbReference type="Pfam" id="PF12513">
    <property type="entry name" value="SUV3_C"/>
    <property type="match status" value="1"/>
</dbReference>
<evidence type="ECO:0000313" key="15">
    <source>
        <dbReference type="Proteomes" id="UP000266861"/>
    </source>
</evidence>
<dbReference type="GO" id="GO:0005524">
    <property type="term" value="F:ATP binding"/>
    <property type="evidence" value="ECO:0007669"/>
    <property type="project" value="UniProtKB-KW"/>
</dbReference>
<dbReference type="OrthoDB" id="6692397at2759"/>
<protein>
    <recommendedName>
        <fullName evidence="4">RNA helicase</fullName>
        <ecNumber evidence="4">3.6.4.13</ecNumber>
    </recommendedName>
</protein>
<dbReference type="InterPro" id="IPR044774">
    <property type="entry name" value="Suv3_DEXQc"/>
</dbReference>
<reference evidence="14 15" key="1">
    <citation type="submission" date="2018-08" db="EMBL/GenBank/DDBJ databases">
        <title>Genome and evolution of the arbuscular mycorrhizal fungus Diversispora epigaea (formerly Glomus versiforme) and its bacterial endosymbionts.</title>
        <authorList>
            <person name="Sun X."/>
            <person name="Fei Z."/>
            <person name="Harrison M."/>
        </authorList>
    </citation>
    <scope>NUCLEOTIDE SEQUENCE [LARGE SCALE GENOMIC DNA]</scope>
    <source>
        <strain evidence="14 15">IT104</strain>
    </source>
</reference>
<dbReference type="STRING" id="1348612.A0A397IPE1"/>
<evidence type="ECO:0000256" key="5">
    <source>
        <dbReference type="ARBA" id="ARBA00022741"/>
    </source>
</evidence>
<evidence type="ECO:0000256" key="12">
    <source>
        <dbReference type="SAM" id="MobiDB-lite"/>
    </source>
</evidence>
<dbReference type="SUPFAM" id="SSF52540">
    <property type="entry name" value="P-loop containing nucleoside triphosphate hydrolases"/>
    <property type="match status" value="1"/>
</dbReference>
<dbReference type="GO" id="GO:0005759">
    <property type="term" value="C:mitochondrial matrix"/>
    <property type="evidence" value="ECO:0007669"/>
    <property type="project" value="UniProtKB-SubCell"/>
</dbReference>
<keyword evidence="8" id="KW-0067">ATP-binding</keyword>
<evidence type="ECO:0000256" key="4">
    <source>
        <dbReference type="ARBA" id="ARBA00012552"/>
    </source>
</evidence>
<sequence length="771" mass="88297">MLLYRPSSKFRICSSGKFKIIITGNKNKNYLISNNVSFSTTTINFRSNKNSRFTPYVPFPESQETPETLDAEEYISLYESANNMKDNVMGRIQNFIGRNGGNERRDDIKKTTILEKVLGAIPSIKKWSDELFEEILLEFERSKDVRRASTDMGVQILKFRSAIRKFVENVWNDRVDRCKRDTLKQAYVEGGREAVEKTLKASFLEFSQEFMSDADKERFNSLKQLSDLSFPAEWHPAARTMQRKIICHVGPTNSGKTYNALKCLETANSGLYCGPLRLLAHEVFERFNNKGIPCNLVTGEERRELEGVVVPLTSSTIEMANLQRQIDVAVIDEIQMISDPQRGWAWTQALFGLQAKEIHLCGEASAVPLVRTICESINEEVEVKEYERLSKLVINENSLNGDLKKIEKGDCVVTFSRKAIFSLKHEIEEATGLRCAVAYGGLPPETRAQQAKLFNDPDSGFDVLVASDAVGMGLNLNIKRVVFETVKKYDGVSVKYVPVPQIKQIAGRAGRFGTINPVGYVTALEPMDLRYIHQAMASPIKNLEMAGLQPTMEMVELFAHQLPDVKEFSSLLEKFEDLARVDGQYFLCNFHSQKLVANSIEHIQMTIPERFSFVTGPVNTSDVRLMKNIQKFAMMHNQSRPCRIDEVVKLPAKMPHNDDMLSEMESIHRTLMLYLWLSYRFQETFVDVEKARELKLRCENTIHESLQTLKIPRKRPRTTTKDIRTISKLEEKNKVERNKSQSYTQRSPTIYPKNRERVNSHFQQKPLRAYN</sequence>
<feature type="region of interest" description="Disordered" evidence="12">
    <location>
        <begin position="731"/>
        <end position="771"/>
    </location>
</feature>
<dbReference type="GO" id="GO:0016787">
    <property type="term" value="F:hydrolase activity"/>
    <property type="evidence" value="ECO:0007669"/>
    <property type="project" value="UniProtKB-KW"/>
</dbReference>
<dbReference type="SMART" id="SM00487">
    <property type="entry name" value="DEXDc"/>
    <property type="match status" value="1"/>
</dbReference>
<evidence type="ECO:0000256" key="2">
    <source>
        <dbReference type="ARBA" id="ARBA00001946"/>
    </source>
</evidence>
<name>A0A397IPE1_9GLOM</name>
<dbReference type="AlphaFoldDB" id="A0A397IPE1"/>
<evidence type="ECO:0000256" key="6">
    <source>
        <dbReference type="ARBA" id="ARBA00022801"/>
    </source>
</evidence>
<accession>A0A397IPE1</accession>
<dbReference type="EC" id="3.6.4.13" evidence="4"/>
<feature type="domain" description="Helicase C-terminal" evidence="13">
    <location>
        <begin position="398"/>
        <end position="551"/>
    </location>
</feature>
<comment type="subcellular location">
    <subcellularLocation>
        <location evidence="3">Mitochondrion matrix</location>
    </subcellularLocation>
</comment>
<dbReference type="InterPro" id="IPR022192">
    <property type="entry name" value="SUV3_C"/>
</dbReference>
<comment type="catalytic activity">
    <reaction evidence="11">
        <text>ATP + H2O = ADP + phosphate + H(+)</text>
        <dbReference type="Rhea" id="RHEA:13065"/>
        <dbReference type="ChEBI" id="CHEBI:15377"/>
        <dbReference type="ChEBI" id="CHEBI:15378"/>
        <dbReference type="ChEBI" id="CHEBI:30616"/>
        <dbReference type="ChEBI" id="CHEBI:43474"/>
        <dbReference type="ChEBI" id="CHEBI:456216"/>
        <dbReference type="EC" id="3.6.4.13"/>
    </reaction>
</comment>
<dbReference type="InterPro" id="IPR041082">
    <property type="entry name" value="Suv3_C_1"/>
</dbReference>
<evidence type="ECO:0000256" key="1">
    <source>
        <dbReference type="ARBA" id="ARBA00001936"/>
    </source>
</evidence>
<evidence type="ECO:0000259" key="13">
    <source>
        <dbReference type="PROSITE" id="PS51194"/>
    </source>
</evidence>
<comment type="caution">
    <text evidence="14">The sequence shown here is derived from an EMBL/GenBank/DDBJ whole genome shotgun (WGS) entry which is preliminary data.</text>
</comment>
<dbReference type="Pfam" id="PF18147">
    <property type="entry name" value="Suv3_C_1"/>
    <property type="match status" value="1"/>
</dbReference>
<evidence type="ECO:0000256" key="11">
    <source>
        <dbReference type="ARBA" id="ARBA00047984"/>
    </source>
</evidence>
<evidence type="ECO:0000313" key="14">
    <source>
        <dbReference type="EMBL" id="RHZ75596.1"/>
    </source>
</evidence>
<dbReference type="FunFam" id="3.40.50.300:FF:000269">
    <property type="entry name" value="ATP-dependent RNA helicase SUPV3L1, mitochondrial"/>
    <property type="match status" value="1"/>
</dbReference>
<comment type="cofactor">
    <cofactor evidence="2">
        <name>Mg(2+)</name>
        <dbReference type="ChEBI" id="CHEBI:18420"/>
    </cofactor>
</comment>
<dbReference type="InterPro" id="IPR027417">
    <property type="entry name" value="P-loop_NTPase"/>
</dbReference>
<proteinExistence type="predicted"/>
<dbReference type="Pfam" id="PF00271">
    <property type="entry name" value="Helicase_C"/>
    <property type="match status" value="1"/>
</dbReference>
<organism evidence="14 15">
    <name type="scientific">Diversispora epigaea</name>
    <dbReference type="NCBI Taxonomy" id="1348612"/>
    <lineage>
        <taxon>Eukaryota</taxon>
        <taxon>Fungi</taxon>
        <taxon>Fungi incertae sedis</taxon>
        <taxon>Mucoromycota</taxon>
        <taxon>Glomeromycotina</taxon>
        <taxon>Glomeromycetes</taxon>
        <taxon>Diversisporales</taxon>
        <taxon>Diversisporaceae</taxon>
        <taxon>Diversispora</taxon>
    </lineage>
</organism>
<keyword evidence="9" id="KW-0809">Transit peptide</keyword>
<dbReference type="CDD" id="cd17913">
    <property type="entry name" value="DEXQc_Suv3"/>
    <property type="match status" value="1"/>
</dbReference>
<keyword evidence="7" id="KW-0347">Helicase</keyword>
<dbReference type="Gene3D" id="3.40.50.300">
    <property type="entry name" value="P-loop containing nucleotide triphosphate hydrolases"/>
    <property type="match status" value="2"/>
</dbReference>
<dbReference type="InterPro" id="IPR001650">
    <property type="entry name" value="Helicase_C-like"/>
</dbReference>
<dbReference type="Gene3D" id="1.20.58.1080">
    <property type="match status" value="1"/>
</dbReference>
<dbReference type="InterPro" id="IPR050699">
    <property type="entry name" value="RNA-DNA_Helicase"/>
</dbReference>
<dbReference type="PROSITE" id="PS51194">
    <property type="entry name" value="HELICASE_CTER"/>
    <property type="match status" value="1"/>
</dbReference>
<dbReference type="Gene3D" id="1.20.272.40">
    <property type="match status" value="1"/>
</dbReference>
<dbReference type="InterPro" id="IPR055206">
    <property type="entry name" value="DEXQc_SUV3"/>
</dbReference>
<evidence type="ECO:0000256" key="8">
    <source>
        <dbReference type="ARBA" id="ARBA00022840"/>
    </source>
</evidence>
<dbReference type="FunFam" id="3.40.50.300:FF:000957">
    <property type="entry name" value="ATP-dependent RNA helicase SUV3L, mitochondrial"/>
    <property type="match status" value="1"/>
</dbReference>
<evidence type="ECO:0000256" key="10">
    <source>
        <dbReference type="ARBA" id="ARBA00023128"/>
    </source>
</evidence>
<evidence type="ECO:0000256" key="3">
    <source>
        <dbReference type="ARBA" id="ARBA00004305"/>
    </source>
</evidence>
<dbReference type="CDD" id="cd18805">
    <property type="entry name" value="SF2_C_suv3"/>
    <property type="match status" value="1"/>
</dbReference>
<dbReference type="Proteomes" id="UP000266861">
    <property type="component" value="Unassembled WGS sequence"/>
</dbReference>
<dbReference type="GO" id="GO:0003724">
    <property type="term" value="F:RNA helicase activity"/>
    <property type="evidence" value="ECO:0007669"/>
    <property type="project" value="UniProtKB-EC"/>
</dbReference>